<dbReference type="Proteomes" id="UP001595816">
    <property type="component" value="Unassembled WGS sequence"/>
</dbReference>
<feature type="chain" id="PRO_5047224730" description="SH3 domain-containing protein" evidence="2">
    <location>
        <begin position="31"/>
        <end position="117"/>
    </location>
</feature>
<protein>
    <recommendedName>
        <fullName evidence="5">SH3 domain-containing protein</fullName>
    </recommendedName>
</protein>
<evidence type="ECO:0000313" key="4">
    <source>
        <dbReference type="Proteomes" id="UP001595816"/>
    </source>
</evidence>
<dbReference type="RefSeq" id="WP_253752599.1">
    <property type="nucleotide sequence ID" value="NZ_JAMZDZ010000001.1"/>
</dbReference>
<comment type="caution">
    <text evidence="3">The sequence shown here is derived from an EMBL/GenBank/DDBJ whole genome shotgun (WGS) entry which is preliminary data.</text>
</comment>
<feature type="signal peptide" evidence="2">
    <location>
        <begin position="1"/>
        <end position="30"/>
    </location>
</feature>
<organism evidence="3 4">
    <name type="scientific">Hamadaea flava</name>
    <dbReference type="NCBI Taxonomy" id="1742688"/>
    <lineage>
        <taxon>Bacteria</taxon>
        <taxon>Bacillati</taxon>
        <taxon>Actinomycetota</taxon>
        <taxon>Actinomycetes</taxon>
        <taxon>Micromonosporales</taxon>
        <taxon>Micromonosporaceae</taxon>
        <taxon>Hamadaea</taxon>
    </lineage>
</organism>
<evidence type="ECO:0000256" key="2">
    <source>
        <dbReference type="SAM" id="SignalP"/>
    </source>
</evidence>
<sequence>MLGRKLGAALAVVPAVVTAVVFAVSSPAAAACSSHSWSDKDPADANEYTEESAPLRTGPYEDCSAITTLSTSTALNYHCFITNSYGNTWTHVKVKGRDLSGWIWDNHLKNNGSPYRC</sequence>
<proteinExistence type="predicted"/>
<keyword evidence="4" id="KW-1185">Reference proteome</keyword>
<reference evidence="4" key="1">
    <citation type="journal article" date="2019" name="Int. J. Syst. Evol. Microbiol.">
        <title>The Global Catalogue of Microorganisms (GCM) 10K type strain sequencing project: providing services to taxonomists for standard genome sequencing and annotation.</title>
        <authorList>
            <consortium name="The Broad Institute Genomics Platform"/>
            <consortium name="The Broad Institute Genome Sequencing Center for Infectious Disease"/>
            <person name="Wu L."/>
            <person name="Ma J."/>
        </authorList>
    </citation>
    <scope>NUCLEOTIDE SEQUENCE [LARGE SCALE GENOMIC DNA]</scope>
    <source>
        <strain evidence="4">CGMCC 4.7289</strain>
    </source>
</reference>
<gene>
    <name evidence="3" type="ORF">ACFOZ4_19410</name>
</gene>
<evidence type="ECO:0008006" key="5">
    <source>
        <dbReference type="Google" id="ProtNLM"/>
    </source>
</evidence>
<feature type="region of interest" description="Disordered" evidence="1">
    <location>
        <begin position="33"/>
        <end position="54"/>
    </location>
</feature>
<dbReference type="PROSITE" id="PS51257">
    <property type="entry name" value="PROKAR_LIPOPROTEIN"/>
    <property type="match status" value="1"/>
</dbReference>
<evidence type="ECO:0000313" key="3">
    <source>
        <dbReference type="EMBL" id="MFC4132782.1"/>
    </source>
</evidence>
<name>A0ABV8LP43_9ACTN</name>
<dbReference type="EMBL" id="JBHSAY010000009">
    <property type="protein sequence ID" value="MFC4132782.1"/>
    <property type="molecule type" value="Genomic_DNA"/>
</dbReference>
<evidence type="ECO:0000256" key="1">
    <source>
        <dbReference type="SAM" id="MobiDB-lite"/>
    </source>
</evidence>
<keyword evidence="2" id="KW-0732">Signal</keyword>
<accession>A0ABV8LP43</accession>